<dbReference type="RefSeq" id="WP_231461131.1">
    <property type="nucleotide sequence ID" value="NZ_JAJOHW010000021.1"/>
</dbReference>
<feature type="domain" description="N-acetyltransferase" evidence="3">
    <location>
        <begin position="5"/>
        <end position="169"/>
    </location>
</feature>
<organism evidence="4 5">
    <name type="scientific">Chromobacterium aquaticum</name>
    <dbReference type="NCBI Taxonomy" id="467180"/>
    <lineage>
        <taxon>Bacteria</taxon>
        <taxon>Pseudomonadati</taxon>
        <taxon>Pseudomonadota</taxon>
        <taxon>Betaproteobacteria</taxon>
        <taxon>Neisseriales</taxon>
        <taxon>Chromobacteriaceae</taxon>
        <taxon>Chromobacterium</taxon>
    </lineage>
</organism>
<evidence type="ECO:0000256" key="2">
    <source>
        <dbReference type="ARBA" id="ARBA00023315"/>
    </source>
</evidence>
<name>A0ABV8ZQ19_9NEIS</name>
<dbReference type="Pfam" id="PF00583">
    <property type="entry name" value="Acetyltransf_1"/>
    <property type="match status" value="1"/>
</dbReference>
<protein>
    <submittedName>
        <fullName evidence="4">GNAT family N-acetyltransferase</fullName>
        <ecNumber evidence="4">2.3.-.-</ecNumber>
    </submittedName>
</protein>
<comment type="caution">
    <text evidence="4">The sequence shown here is derived from an EMBL/GenBank/DDBJ whole genome shotgun (WGS) entry which is preliminary data.</text>
</comment>
<evidence type="ECO:0000313" key="4">
    <source>
        <dbReference type="EMBL" id="MFC4489257.1"/>
    </source>
</evidence>
<gene>
    <name evidence="4" type="ORF">ACFO0R_06465</name>
</gene>
<dbReference type="Proteomes" id="UP001595999">
    <property type="component" value="Unassembled WGS sequence"/>
</dbReference>
<dbReference type="InterPro" id="IPR016181">
    <property type="entry name" value="Acyl_CoA_acyltransferase"/>
</dbReference>
<dbReference type="InterPro" id="IPR000182">
    <property type="entry name" value="GNAT_dom"/>
</dbReference>
<dbReference type="CDD" id="cd04301">
    <property type="entry name" value="NAT_SF"/>
    <property type="match status" value="1"/>
</dbReference>
<proteinExistence type="predicted"/>
<evidence type="ECO:0000313" key="5">
    <source>
        <dbReference type="Proteomes" id="UP001595999"/>
    </source>
</evidence>
<keyword evidence="5" id="KW-1185">Reference proteome</keyword>
<sequence length="175" mass="19554">MTKRLLLRAADARDVERIAALHVASWQQHYRGILPDEYLDQRAWDERLTLWRQRFAAASPPWVRLALWYGESVGFVCLLPDEAPERGVYLDNLHVLPGQQGRGVGRALMAAAAAEALRVAPGRPLYLWVYQANHAACGFYRSLGGVASTPREVDTAAGSRALALSYQWDDPSRLL</sequence>
<evidence type="ECO:0000256" key="1">
    <source>
        <dbReference type="ARBA" id="ARBA00022679"/>
    </source>
</evidence>
<dbReference type="PANTHER" id="PTHR43877">
    <property type="entry name" value="AMINOALKYLPHOSPHONATE N-ACETYLTRANSFERASE-RELATED-RELATED"/>
    <property type="match status" value="1"/>
</dbReference>
<keyword evidence="1 4" id="KW-0808">Transferase</keyword>
<dbReference type="PROSITE" id="PS51186">
    <property type="entry name" value="GNAT"/>
    <property type="match status" value="1"/>
</dbReference>
<dbReference type="EMBL" id="JBHSEK010000003">
    <property type="protein sequence ID" value="MFC4489257.1"/>
    <property type="molecule type" value="Genomic_DNA"/>
</dbReference>
<dbReference type="SUPFAM" id="SSF55729">
    <property type="entry name" value="Acyl-CoA N-acyltransferases (Nat)"/>
    <property type="match status" value="1"/>
</dbReference>
<dbReference type="InterPro" id="IPR050832">
    <property type="entry name" value="Bact_Acetyltransf"/>
</dbReference>
<dbReference type="Gene3D" id="3.40.630.30">
    <property type="match status" value="1"/>
</dbReference>
<dbReference type="EC" id="2.3.-.-" evidence="4"/>
<keyword evidence="2 4" id="KW-0012">Acyltransferase</keyword>
<evidence type="ECO:0000259" key="3">
    <source>
        <dbReference type="PROSITE" id="PS51186"/>
    </source>
</evidence>
<reference evidence="5" key="1">
    <citation type="journal article" date="2019" name="Int. J. Syst. Evol. Microbiol.">
        <title>The Global Catalogue of Microorganisms (GCM) 10K type strain sequencing project: providing services to taxonomists for standard genome sequencing and annotation.</title>
        <authorList>
            <consortium name="The Broad Institute Genomics Platform"/>
            <consortium name="The Broad Institute Genome Sequencing Center for Infectious Disease"/>
            <person name="Wu L."/>
            <person name="Ma J."/>
        </authorList>
    </citation>
    <scope>NUCLEOTIDE SEQUENCE [LARGE SCALE GENOMIC DNA]</scope>
    <source>
        <strain evidence="5">CGMCC 4.7608</strain>
    </source>
</reference>
<accession>A0ABV8ZQ19</accession>
<dbReference type="GO" id="GO:0016746">
    <property type="term" value="F:acyltransferase activity"/>
    <property type="evidence" value="ECO:0007669"/>
    <property type="project" value="UniProtKB-KW"/>
</dbReference>